<comment type="subcellular location">
    <subcellularLocation>
        <location evidence="4">Cytoplasm</location>
    </subcellularLocation>
    <text evidence="4">Assembles at midcell at the inner surface of the cytoplasmic membrane.</text>
</comment>
<feature type="domain" description="Tubulin/FtsZ GTPase" evidence="8">
    <location>
        <begin position="21"/>
        <end position="213"/>
    </location>
</feature>
<evidence type="ECO:0000259" key="9">
    <source>
        <dbReference type="SMART" id="SM00865"/>
    </source>
</evidence>
<keyword evidence="4 6" id="KW-0131">Cell cycle</keyword>
<evidence type="ECO:0000256" key="4">
    <source>
        <dbReference type="HAMAP-Rule" id="MF_00909"/>
    </source>
</evidence>
<feature type="domain" description="Tubulin/FtsZ 2-layer sandwich" evidence="9">
    <location>
        <begin position="216"/>
        <end position="334"/>
    </location>
</feature>
<evidence type="ECO:0000256" key="5">
    <source>
        <dbReference type="NCBIfam" id="TIGR00065"/>
    </source>
</evidence>
<dbReference type="SUPFAM" id="SSF52490">
    <property type="entry name" value="Tubulin nucleotide-binding domain-like"/>
    <property type="match status" value="1"/>
</dbReference>
<evidence type="ECO:0000313" key="11">
    <source>
        <dbReference type="Proteomes" id="UP000664163"/>
    </source>
</evidence>
<evidence type="ECO:0000256" key="3">
    <source>
        <dbReference type="ARBA" id="ARBA00023134"/>
    </source>
</evidence>
<dbReference type="HAMAP" id="MF_00909">
    <property type="entry name" value="FtsZ"/>
    <property type="match status" value="1"/>
</dbReference>
<feature type="compositionally biased region" description="Basic and acidic residues" evidence="7">
    <location>
        <begin position="560"/>
        <end position="572"/>
    </location>
</feature>
<protein>
    <recommendedName>
        <fullName evidence="4 5">Cell division protein FtsZ</fullName>
    </recommendedName>
</protein>
<dbReference type="SMART" id="SM00865">
    <property type="entry name" value="Tubulin_C"/>
    <property type="match status" value="1"/>
</dbReference>
<dbReference type="InterPro" id="IPR036525">
    <property type="entry name" value="Tubulin/FtsZ_GTPase_sf"/>
</dbReference>
<organism evidence="10 11">
    <name type="scientific">[Muricauda] lutisoli</name>
    <dbReference type="NCBI Taxonomy" id="2816035"/>
    <lineage>
        <taxon>Bacteria</taxon>
        <taxon>Pseudomonadati</taxon>
        <taxon>Bacteroidota</taxon>
        <taxon>Flavobacteriia</taxon>
        <taxon>Flavobacteriales</taxon>
        <taxon>Flavobacteriaceae</taxon>
        <taxon>Allomuricauda</taxon>
    </lineage>
</organism>
<dbReference type="InterPro" id="IPR000158">
    <property type="entry name" value="Cell_div_FtsZ"/>
</dbReference>
<comment type="function">
    <text evidence="4 6">Essential cell division protein that forms a contractile ring structure (Z ring) at the future cell division site. The regulation of the ring assembly controls the timing and the location of cell division. One of the functions of the FtsZ ring is to recruit other cell division proteins to the septum to produce a new cell wall between the dividing cells. Binds GTP and shows GTPase activity.</text>
</comment>
<evidence type="ECO:0000256" key="7">
    <source>
        <dbReference type="SAM" id="MobiDB-lite"/>
    </source>
</evidence>
<keyword evidence="2 4" id="KW-0547">Nucleotide-binding</keyword>
<reference evidence="10 11" key="1">
    <citation type="submission" date="2021-03" db="EMBL/GenBank/DDBJ databases">
        <title>Muricauda sp. CAU 1631 isolated from Incheon.</title>
        <authorList>
            <person name="Kim W."/>
        </authorList>
    </citation>
    <scope>NUCLEOTIDE SEQUENCE [LARGE SCALE GENOMIC DNA]</scope>
    <source>
        <strain evidence="10 11">CAU 1631</strain>
    </source>
</reference>
<dbReference type="InterPro" id="IPR003008">
    <property type="entry name" value="Tubulin_FtsZ_GTPase"/>
</dbReference>
<dbReference type="PANTHER" id="PTHR30314:SF3">
    <property type="entry name" value="MITOCHONDRIAL DIVISION PROTEIN FSZA"/>
    <property type="match status" value="1"/>
</dbReference>
<dbReference type="InterPro" id="IPR037103">
    <property type="entry name" value="Tubulin/FtsZ-like_C"/>
</dbReference>
<keyword evidence="3 4" id="KW-0342">GTP-binding</keyword>
<feature type="compositionally biased region" description="Polar residues" evidence="7">
    <location>
        <begin position="661"/>
        <end position="673"/>
    </location>
</feature>
<keyword evidence="4 6" id="KW-0717">Septation</keyword>
<evidence type="ECO:0000256" key="6">
    <source>
        <dbReference type="RuleBase" id="RU000631"/>
    </source>
</evidence>
<name>A0ABS3EZ86_9FLAO</name>
<keyword evidence="11" id="KW-1185">Reference proteome</keyword>
<dbReference type="PRINTS" id="PR00423">
    <property type="entry name" value="CELLDVISFTSZ"/>
</dbReference>
<feature type="compositionally biased region" description="Polar residues" evidence="7">
    <location>
        <begin position="352"/>
        <end position="363"/>
    </location>
</feature>
<feature type="region of interest" description="Disordered" evidence="7">
    <location>
        <begin position="560"/>
        <end position="597"/>
    </location>
</feature>
<dbReference type="CDD" id="cd02201">
    <property type="entry name" value="FtsZ_type1"/>
    <property type="match status" value="1"/>
</dbReference>
<feature type="binding site" evidence="4">
    <location>
        <position position="195"/>
    </location>
    <ligand>
        <name>GTP</name>
        <dbReference type="ChEBI" id="CHEBI:37565"/>
    </ligand>
</feature>
<feature type="binding site" evidence="4">
    <location>
        <position position="148"/>
    </location>
    <ligand>
        <name>GTP</name>
        <dbReference type="ChEBI" id="CHEBI:37565"/>
    </ligand>
</feature>
<dbReference type="SUPFAM" id="SSF55307">
    <property type="entry name" value="Tubulin C-terminal domain-like"/>
    <property type="match status" value="1"/>
</dbReference>
<dbReference type="RefSeq" id="WP_207071920.1">
    <property type="nucleotide sequence ID" value="NZ_JAFLND010000003.1"/>
</dbReference>
<evidence type="ECO:0000313" key="10">
    <source>
        <dbReference type="EMBL" id="MBO0331576.1"/>
    </source>
</evidence>
<feature type="compositionally biased region" description="Pro residues" evidence="7">
    <location>
        <begin position="372"/>
        <end position="382"/>
    </location>
</feature>
<dbReference type="InterPro" id="IPR018316">
    <property type="entry name" value="Tubulin/FtsZ_2-layer-sand-dom"/>
</dbReference>
<feature type="region of interest" description="Disordered" evidence="7">
    <location>
        <begin position="348"/>
        <end position="385"/>
    </location>
</feature>
<keyword evidence="4" id="KW-0963">Cytoplasm</keyword>
<evidence type="ECO:0000256" key="1">
    <source>
        <dbReference type="ARBA" id="ARBA00009690"/>
    </source>
</evidence>
<evidence type="ECO:0000259" key="8">
    <source>
        <dbReference type="SMART" id="SM00864"/>
    </source>
</evidence>
<accession>A0ABS3EZ86</accession>
<dbReference type="PANTHER" id="PTHR30314">
    <property type="entry name" value="CELL DIVISION PROTEIN FTSZ-RELATED"/>
    <property type="match status" value="1"/>
</dbReference>
<keyword evidence="4 6" id="KW-0132">Cell division</keyword>
<comment type="subunit">
    <text evidence="4">Homodimer. Polymerizes to form a dynamic ring structure in a strictly GTP-dependent manner. Interacts directly with several other division proteins.</text>
</comment>
<dbReference type="InterPro" id="IPR020805">
    <property type="entry name" value="Cell_div_FtsZ_CS"/>
</dbReference>
<dbReference type="PROSITE" id="PS01134">
    <property type="entry name" value="FTSZ_1"/>
    <property type="match status" value="1"/>
</dbReference>
<dbReference type="InterPro" id="IPR045061">
    <property type="entry name" value="FtsZ/CetZ"/>
</dbReference>
<comment type="caution">
    <text evidence="10">The sequence shown here is derived from an EMBL/GenBank/DDBJ whole genome shotgun (WGS) entry which is preliminary data.</text>
</comment>
<dbReference type="Pfam" id="PF12327">
    <property type="entry name" value="FtsZ_C"/>
    <property type="match status" value="1"/>
</dbReference>
<dbReference type="Gene3D" id="3.40.50.1440">
    <property type="entry name" value="Tubulin/FtsZ, GTPase domain"/>
    <property type="match status" value="1"/>
</dbReference>
<feature type="binding site" evidence="4">
    <location>
        <position position="152"/>
    </location>
    <ligand>
        <name>GTP</name>
        <dbReference type="ChEBI" id="CHEBI:37565"/>
    </ligand>
</feature>
<feature type="region of interest" description="Disordered" evidence="7">
    <location>
        <begin position="617"/>
        <end position="673"/>
    </location>
</feature>
<feature type="binding site" evidence="4">
    <location>
        <begin position="117"/>
        <end position="119"/>
    </location>
    <ligand>
        <name>GTP</name>
        <dbReference type="ChEBI" id="CHEBI:37565"/>
    </ligand>
</feature>
<gene>
    <name evidence="4 10" type="primary">ftsZ</name>
    <name evidence="10" type="ORF">J0X13_13515</name>
</gene>
<dbReference type="InterPro" id="IPR008280">
    <property type="entry name" value="Tub_FtsZ_C"/>
</dbReference>
<dbReference type="Gene3D" id="3.30.1330.20">
    <property type="entry name" value="Tubulin/FtsZ, C-terminal domain"/>
    <property type="match status" value="1"/>
</dbReference>
<dbReference type="InterPro" id="IPR024757">
    <property type="entry name" value="FtsZ_C"/>
</dbReference>
<dbReference type="PROSITE" id="PS01135">
    <property type="entry name" value="FTSZ_2"/>
    <property type="match status" value="1"/>
</dbReference>
<comment type="similarity">
    <text evidence="1 4 6">Belongs to the FtsZ family.</text>
</comment>
<dbReference type="EMBL" id="JAFLND010000003">
    <property type="protein sequence ID" value="MBO0331576.1"/>
    <property type="molecule type" value="Genomic_DNA"/>
</dbReference>
<feature type="binding site" evidence="4">
    <location>
        <begin position="29"/>
        <end position="33"/>
    </location>
    <ligand>
        <name>GTP</name>
        <dbReference type="ChEBI" id="CHEBI:37565"/>
    </ligand>
</feature>
<feature type="compositionally biased region" description="Polar residues" evidence="7">
    <location>
        <begin position="574"/>
        <end position="593"/>
    </location>
</feature>
<dbReference type="NCBIfam" id="TIGR00065">
    <property type="entry name" value="ftsZ"/>
    <property type="match status" value="1"/>
</dbReference>
<dbReference type="Pfam" id="PF00091">
    <property type="entry name" value="Tubulin"/>
    <property type="match status" value="1"/>
</dbReference>
<dbReference type="GO" id="GO:0051301">
    <property type="term" value="P:cell division"/>
    <property type="evidence" value="ECO:0007669"/>
    <property type="project" value="UniProtKB-KW"/>
</dbReference>
<sequence>MSKNTEFDNIAFDLPKNKSNVIKVIGVGGGGSNAINHMFQAGINGVDFVICNTDAQALQNSAVPNKIQLGVSLTEGLGAGANPEIGEQAALESMDDLKAMLEHNTKMAFITAGMGGGTGTGAAPVLAKLAKEMDVLTVGIVTMPFQFEGAMRNKQAQMGIEKLRANVDSLIVINNNKLREVYGNLGFKAGFSKADEVLATAARGIAEVITHHYTQNIDLRDAKTVLSNSGTAIMGSAAASGSARATEAIMKALDSPLLNDNKINGAKNVLLLIVSGSQEITIDEIGEINDHIQIEAGHGANIIMGVGEDESLGEAIAVTVIATGFNVDQQDNIVNTESKKVFYTLEDEQTAEQDLTPESTSVQEVKMDKTPAPEPEPQPEPISEPEAQVVKHTLDMEEEQEQTAPKIEAKDPDLIPTTSYIRNFNVFYEEVVAEQVEDDFVIIEAKNVINNIDVVDAEEVPAKSNEDQFTLSFDMPLNSQDKEDEDEKEHTVTFNLDDDGLGDVEVNDYVEVKPVLEYKKEGETRYDLEEYMELEEKLTGAKSKAETHEPKMVENELVFEKKTVEVEEKSENKGSGQNEETTSSLDPMNSSISDILKDRADERRRKLKNFNYKFQNNRSSIDDIEKEPAYKRQGVDLNDVPKEQKVSRTTLGEDSNDDLQLRSNNSFLHDNVD</sequence>
<evidence type="ECO:0000256" key="2">
    <source>
        <dbReference type="ARBA" id="ARBA00022741"/>
    </source>
</evidence>
<dbReference type="Proteomes" id="UP000664163">
    <property type="component" value="Unassembled WGS sequence"/>
</dbReference>
<proteinExistence type="inferred from homology"/>
<dbReference type="SMART" id="SM00864">
    <property type="entry name" value="Tubulin"/>
    <property type="match status" value="1"/>
</dbReference>
<feature type="compositionally biased region" description="Basic and acidic residues" evidence="7">
    <location>
        <begin position="620"/>
        <end position="646"/>
    </location>
</feature>